<dbReference type="NCBIfam" id="NF002315">
    <property type="entry name" value="PRK01237.1"/>
    <property type="match status" value="1"/>
</dbReference>
<dbReference type="Proteomes" id="UP000195412">
    <property type="component" value="Chromosome I"/>
</dbReference>
<comment type="similarity">
    <text evidence="5">Belongs to the CitG/MdcB family.</text>
</comment>
<dbReference type="HAMAP" id="MF_00397">
    <property type="entry name" value="CitG"/>
    <property type="match status" value="1"/>
</dbReference>
<dbReference type="Gene3D" id="1.10.4200.10">
    <property type="entry name" value="Triphosphoribosyl-dephospho-CoA protein"/>
    <property type="match status" value="1"/>
</dbReference>
<keyword evidence="2 5" id="KW-0808">Transferase</keyword>
<evidence type="ECO:0000313" key="7">
    <source>
        <dbReference type="Proteomes" id="UP000195412"/>
    </source>
</evidence>
<dbReference type="EC" id="2.4.2.52" evidence="5"/>
<evidence type="ECO:0000256" key="2">
    <source>
        <dbReference type="ARBA" id="ARBA00022679"/>
    </source>
</evidence>
<keyword evidence="4 5" id="KW-0067">ATP-binding</keyword>
<evidence type="ECO:0000256" key="5">
    <source>
        <dbReference type="HAMAP-Rule" id="MF_00397"/>
    </source>
</evidence>
<dbReference type="NCBIfam" id="TIGR03125">
    <property type="entry name" value="citrate_citG"/>
    <property type="match status" value="1"/>
</dbReference>
<name>A0A1Y6JZT1_9LACO</name>
<evidence type="ECO:0000256" key="1">
    <source>
        <dbReference type="ARBA" id="ARBA00001210"/>
    </source>
</evidence>
<proteinExistence type="inferred from homology"/>
<keyword evidence="3 5" id="KW-0547">Nucleotide-binding</keyword>
<evidence type="ECO:0000256" key="3">
    <source>
        <dbReference type="ARBA" id="ARBA00022741"/>
    </source>
</evidence>
<evidence type="ECO:0000313" key="6">
    <source>
        <dbReference type="EMBL" id="SMS15459.1"/>
    </source>
</evidence>
<sequence length="283" mass="30136">MPNRDPAVLNATRALLYEVSVTPKPGLVDPADVGPHPDMDVFTFIDSATALEDYWTTCFALGQAFTGAALPDLFHQLRPAGVAAETAMFHATHGVNTHKGAVFSLGVIVAAAGYQTQAAPYATDQTLTVVRAMLDDLTANDFAGLDKKPADQLTAGERQYLKYGTTGIRGQAEAGFPVVATVSLPYLRRSRGTRTQRLLNTLMTIVAHTADSNLIKRAGTATIVPWAQETAQAILDAGGCQTPAGQAQLTQMNRSFKAKNLSLGGSADLLILTIYFGLMEQIL</sequence>
<dbReference type="PANTHER" id="PTHR30201:SF2">
    <property type="entry name" value="2-(5''-TRIPHOSPHORIBOSYL)-3'-DEPHOSPHOCOENZYME-A SYNTHASE"/>
    <property type="match status" value="1"/>
</dbReference>
<accession>A0A1Y6JZT1</accession>
<dbReference type="InterPro" id="IPR002736">
    <property type="entry name" value="CitG"/>
</dbReference>
<dbReference type="GO" id="GO:0046917">
    <property type="term" value="F:triphosphoribosyl-dephospho-CoA synthase activity"/>
    <property type="evidence" value="ECO:0007669"/>
    <property type="project" value="UniProtKB-UniRule"/>
</dbReference>
<protein>
    <recommendedName>
        <fullName evidence="5">Probable 2-(5''-triphosphoribosyl)-3'-dephosphocoenzyme-A synthase</fullName>
        <shortName evidence="5">2-(5''-triphosphoribosyl)-3'-dephospho-CoA synthase</shortName>
        <ecNumber evidence="5">2.4.2.52</ecNumber>
    </recommendedName>
</protein>
<dbReference type="PANTHER" id="PTHR30201">
    <property type="entry name" value="TRIPHOSPHORIBOSYL-DEPHOSPHO-COA SYNTHASE"/>
    <property type="match status" value="1"/>
</dbReference>
<dbReference type="GO" id="GO:0016757">
    <property type="term" value="F:glycosyltransferase activity"/>
    <property type="evidence" value="ECO:0007669"/>
    <property type="project" value="UniProtKB-KW"/>
</dbReference>
<dbReference type="AlphaFoldDB" id="A0A1Y6JZT1"/>
<dbReference type="GO" id="GO:0005524">
    <property type="term" value="F:ATP binding"/>
    <property type="evidence" value="ECO:0007669"/>
    <property type="project" value="UniProtKB-KW"/>
</dbReference>
<dbReference type="GO" id="GO:0051191">
    <property type="term" value="P:prosthetic group biosynthetic process"/>
    <property type="evidence" value="ECO:0007669"/>
    <property type="project" value="TreeGrafter"/>
</dbReference>
<dbReference type="Pfam" id="PF01874">
    <property type="entry name" value="CitG"/>
    <property type="match status" value="1"/>
</dbReference>
<dbReference type="EMBL" id="LT854705">
    <property type="protein sequence ID" value="SMS15459.1"/>
    <property type="molecule type" value="Genomic_DNA"/>
</dbReference>
<gene>
    <name evidence="5" type="primary">citG</name>
    <name evidence="6" type="ORF">LZ3411_2409</name>
</gene>
<dbReference type="KEGG" id="lzy:LZ3411_2409"/>
<reference evidence="7" key="1">
    <citation type="submission" date="2017-05" db="EMBL/GenBank/DDBJ databases">
        <authorList>
            <person name="Papadimitriou K."/>
        </authorList>
    </citation>
    <scope>NUCLEOTIDE SEQUENCE [LARGE SCALE GENOMIC DNA]</scope>
    <source>
        <strain evidence="7">ACA-DC 3411</strain>
    </source>
</reference>
<dbReference type="RefSeq" id="WP_087742686.1">
    <property type="nucleotide sequence ID" value="NZ_LT854705.1"/>
</dbReference>
<organism evidence="6 7">
    <name type="scientific">Levilactobacillus zymae</name>
    <dbReference type="NCBI Taxonomy" id="267363"/>
    <lineage>
        <taxon>Bacteria</taxon>
        <taxon>Bacillati</taxon>
        <taxon>Bacillota</taxon>
        <taxon>Bacilli</taxon>
        <taxon>Lactobacillales</taxon>
        <taxon>Lactobacillaceae</taxon>
        <taxon>Levilactobacillus</taxon>
    </lineage>
</organism>
<comment type="catalytic activity">
    <reaction evidence="1 5">
        <text>3'-dephospho-CoA + ATP = 2'-(5''-triphospho-alpha-D-ribosyl)-3'-dephospho-CoA + adenine</text>
        <dbReference type="Rhea" id="RHEA:15117"/>
        <dbReference type="ChEBI" id="CHEBI:16708"/>
        <dbReference type="ChEBI" id="CHEBI:30616"/>
        <dbReference type="ChEBI" id="CHEBI:57328"/>
        <dbReference type="ChEBI" id="CHEBI:61378"/>
        <dbReference type="EC" id="2.4.2.52"/>
    </reaction>
</comment>
<evidence type="ECO:0000256" key="4">
    <source>
        <dbReference type="ARBA" id="ARBA00022840"/>
    </source>
</evidence>
<keyword evidence="6" id="KW-0328">Glycosyltransferase</keyword>
<dbReference type="InterPro" id="IPR017551">
    <property type="entry name" value="TriPribosyl-deP-CoA_syn_CitG"/>
</dbReference>